<dbReference type="InterPro" id="IPR029016">
    <property type="entry name" value="GAF-like_dom_sf"/>
</dbReference>
<reference evidence="6 7" key="1">
    <citation type="journal article" date="2017" name="Int. J. Syst. Evol. Microbiol.">
        <title>Pseudokineococcus basanitobsidens sp. nov., isolated from volcanic rock.</title>
        <authorList>
            <person name="Lee D.W."/>
            <person name="Park M.Y."/>
            <person name="Kim J.J."/>
            <person name="Kim B.S."/>
        </authorList>
    </citation>
    <scope>NUCLEOTIDE SEQUENCE [LARGE SCALE GENOMIC DNA]</scope>
    <source>
        <strain evidence="6 7">DSM 103726</strain>
    </source>
</reference>
<dbReference type="Proteomes" id="UP001387100">
    <property type="component" value="Unassembled WGS sequence"/>
</dbReference>
<dbReference type="PANTHER" id="PTHR32089:SF112">
    <property type="entry name" value="LYSOZYME-LIKE PROTEIN-RELATED"/>
    <property type="match status" value="1"/>
</dbReference>
<evidence type="ECO:0000313" key="7">
    <source>
        <dbReference type="Proteomes" id="UP001387100"/>
    </source>
</evidence>
<evidence type="ECO:0000256" key="3">
    <source>
        <dbReference type="PROSITE-ProRule" id="PRU00284"/>
    </source>
</evidence>
<dbReference type="SMART" id="SM00065">
    <property type="entry name" value="GAF"/>
    <property type="match status" value="1"/>
</dbReference>
<dbReference type="Gene3D" id="3.30.450.40">
    <property type="match status" value="2"/>
</dbReference>
<dbReference type="EMBL" id="JBBIAA010000008">
    <property type="protein sequence ID" value="MEJ5945479.1"/>
    <property type="molecule type" value="Genomic_DNA"/>
</dbReference>
<comment type="caution">
    <text evidence="6">The sequence shown here is derived from an EMBL/GenBank/DDBJ whole genome shotgun (WGS) entry which is preliminary data.</text>
</comment>
<sequence length="523" mass="54855">MRLRRGPAHRPATAAVPAPRRPVAAPPRDVEALEEVIVALDAGVRDDAEAHARVVSTLVTALRLRYGAVWLPVGGGRWRRLVESGDLVPAMAGAPREGVAEGLLGRALATRSRTVVAVDGDDLPSCPRWRTARAAGMSAGAFLPVVEDGEVVAVQEFYGDGPLPFAGTRGEKWDALGRIAAQARRGAVAAAALAATVEDRAAVTTVVEAVSAAPDEEAAVRLALETVRSSFGWAYGSFWAVDEAAGVLRFVVESGSAGEEFRSTTRRSTFAPGVGLAGRAWQQGDLVVVRDLGELTDCVRAPAARRAGIHAGVCMPLTVGDRVIGTMDFFVEDVLDLSPSRADSLRSVRQLVSQHLGTLRRAQEDVLSAQELMDTIARVREATTQGWSAAGRAVDRTAALTADVEALGSASAAVGDVIEIISGIAAQTNLLALNATIEAARAGDVGRGFAVVAGEVKQLARETAAATDRVAEQVATIQASSREVSQGMEETSELIGRLDAVQARIGDALREQADMASAFARRR</sequence>
<dbReference type="Pfam" id="PF13185">
    <property type="entry name" value="GAF_2"/>
    <property type="match status" value="2"/>
</dbReference>
<evidence type="ECO:0000256" key="1">
    <source>
        <dbReference type="ARBA" id="ARBA00023224"/>
    </source>
</evidence>
<name>A0ABU8RKB4_9ACTN</name>
<dbReference type="Pfam" id="PF00015">
    <property type="entry name" value="MCPsignal"/>
    <property type="match status" value="1"/>
</dbReference>
<dbReference type="RefSeq" id="WP_339574864.1">
    <property type="nucleotide sequence ID" value="NZ_JBBIAA010000008.1"/>
</dbReference>
<keyword evidence="7" id="KW-1185">Reference proteome</keyword>
<evidence type="ECO:0000259" key="5">
    <source>
        <dbReference type="PROSITE" id="PS50111"/>
    </source>
</evidence>
<dbReference type="PROSITE" id="PS50111">
    <property type="entry name" value="CHEMOTAXIS_TRANSDUC_2"/>
    <property type="match status" value="1"/>
</dbReference>
<protein>
    <submittedName>
        <fullName evidence="6">Methyl-accepting chemotaxis protein</fullName>
    </submittedName>
</protein>
<dbReference type="PRINTS" id="PR00260">
    <property type="entry name" value="CHEMTRNSDUCR"/>
</dbReference>
<feature type="region of interest" description="Disordered" evidence="4">
    <location>
        <begin position="1"/>
        <end position="26"/>
    </location>
</feature>
<feature type="domain" description="Methyl-accepting transducer" evidence="5">
    <location>
        <begin position="319"/>
        <end position="523"/>
    </location>
</feature>
<comment type="similarity">
    <text evidence="2">Belongs to the methyl-accepting chemotaxis (MCP) protein family.</text>
</comment>
<evidence type="ECO:0000313" key="6">
    <source>
        <dbReference type="EMBL" id="MEJ5945479.1"/>
    </source>
</evidence>
<organism evidence="6 7">
    <name type="scientific">Pseudokineococcus basanitobsidens</name>
    <dbReference type="NCBI Taxonomy" id="1926649"/>
    <lineage>
        <taxon>Bacteria</taxon>
        <taxon>Bacillati</taxon>
        <taxon>Actinomycetota</taxon>
        <taxon>Actinomycetes</taxon>
        <taxon>Kineosporiales</taxon>
        <taxon>Kineosporiaceae</taxon>
        <taxon>Pseudokineococcus</taxon>
    </lineage>
</organism>
<dbReference type="SMART" id="SM00283">
    <property type="entry name" value="MA"/>
    <property type="match status" value="1"/>
</dbReference>
<dbReference type="InterPro" id="IPR004089">
    <property type="entry name" value="MCPsignal_dom"/>
</dbReference>
<dbReference type="InterPro" id="IPR003018">
    <property type="entry name" value="GAF"/>
</dbReference>
<dbReference type="Gene3D" id="1.10.287.950">
    <property type="entry name" value="Methyl-accepting chemotaxis protein"/>
    <property type="match status" value="1"/>
</dbReference>
<dbReference type="SUPFAM" id="SSF58104">
    <property type="entry name" value="Methyl-accepting chemotaxis protein (MCP) signaling domain"/>
    <property type="match status" value="1"/>
</dbReference>
<dbReference type="SUPFAM" id="SSF55781">
    <property type="entry name" value="GAF domain-like"/>
    <property type="match status" value="2"/>
</dbReference>
<gene>
    <name evidence="6" type="ORF">WDZ17_09270</name>
</gene>
<feature type="compositionally biased region" description="Low complexity" evidence="4">
    <location>
        <begin position="9"/>
        <end position="26"/>
    </location>
</feature>
<proteinExistence type="inferred from homology"/>
<dbReference type="InterPro" id="IPR004090">
    <property type="entry name" value="Chemotax_Me-accpt_rcpt"/>
</dbReference>
<evidence type="ECO:0000256" key="2">
    <source>
        <dbReference type="ARBA" id="ARBA00029447"/>
    </source>
</evidence>
<keyword evidence="1 3" id="KW-0807">Transducer</keyword>
<dbReference type="PANTHER" id="PTHR32089">
    <property type="entry name" value="METHYL-ACCEPTING CHEMOTAXIS PROTEIN MCPB"/>
    <property type="match status" value="1"/>
</dbReference>
<accession>A0ABU8RKB4</accession>
<evidence type="ECO:0000256" key="4">
    <source>
        <dbReference type="SAM" id="MobiDB-lite"/>
    </source>
</evidence>